<evidence type="ECO:0000256" key="3">
    <source>
        <dbReference type="ARBA" id="ARBA00012929"/>
    </source>
</evidence>
<dbReference type="Pfam" id="PF04321">
    <property type="entry name" value="RmlD_sub_bind"/>
    <property type="match status" value="1"/>
</dbReference>
<proteinExistence type="inferred from homology"/>
<evidence type="ECO:0000313" key="8">
    <source>
        <dbReference type="EMBL" id="PQL95498.1"/>
    </source>
</evidence>
<evidence type="ECO:0000256" key="2">
    <source>
        <dbReference type="ARBA" id="ARBA00010944"/>
    </source>
</evidence>
<dbReference type="GO" id="GO:0019305">
    <property type="term" value="P:dTDP-rhamnose biosynthetic process"/>
    <property type="evidence" value="ECO:0007669"/>
    <property type="project" value="UniProtKB-UniPathway"/>
</dbReference>
<keyword evidence="9" id="KW-1185">Reference proteome</keyword>
<comment type="similarity">
    <text evidence="2 6">Belongs to the dTDP-4-dehydrorhamnose reductase family.</text>
</comment>
<evidence type="ECO:0000256" key="6">
    <source>
        <dbReference type="RuleBase" id="RU364082"/>
    </source>
</evidence>
<dbReference type="RefSeq" id="WP_105245551.1">
    <property type="nucleotide sequence ID" value="NZ_PSZM01000001.1"/>
</dbReference>
<dbReference type="SUPFAM" id="SSF51735">
    <property type="entry name" value="NAD(P)-binding Rossmann-fold domains"/>
    <property type="match status" value="1"/>
</dbReference>
<name>A0A2S8AGS9_9FLAO</name>
<evidence type="ECO:0000313" key="9">
    <source>
        <dbReference type="Proteomes" id="UP000238042"/>
    </source>
</evidence>
<dbReference type="InterPro" id="IPR029903">
    <property type="entry name" value="RmlD-like-bd"/>
</dbReference>
<feature type="domain" description="RmlD-like substrate binding" evidence="7">
    <location>
        <begin position="3"/>
        <end position="285"/>
    </location>
</feature>
<dbReference type="NCBIfam" id="TIGR01214">
    <property type="entry name" value="rmlD"/>
    <property type="match status" value="1"/>
</dbReference>
<dbReference type="AlphaFoldDB" id="A0A2S8AGS9"/>
<dbReference type="InterPro" id="IPR005913">
    <property type="entry name" value="dTDP_dehydrorham_reduct"/>
</dbReference>
<keyword evidence="6" id="KW-0560">Oxidoreductase</keyword>
<dbReference type="PANTHER" id="PTHR10491:SF4">
    <property type="entry name" value="METHIONINE ADENOSYLTRANSFERASE 2 SUBUNIT BETA"/>
    <property type="match status" value="1"/>
</dbReference>
<gene>
    <name evidence="8" type="primary">rfbD</name>
    <name evidence="8" type="ORF">C4S77_01505</name>
</gene>
<protein>
    <recommendedName>
        <fullName evidence="4 6">dTDP-4-dehydrorhamnose reductase</fullName>
        <ecNumber evidence="3 6">1.1.1.133</ecNumber>
    </recommendedName>
</protein>
<accession>A0A2S8AGS9</accession>
<comment type="pathway">
    <text evidence="1 6">Carbohydrate biosynthesis; dTDP-L-rhamnose biosynthesis.</text>
</comment>
<comment type="caution">
    <text evidence="8">The sequence shown here is derived from an EMBL/GenBank/DDBJ whole genome shotgun (WGS) entry which is preliminary data.</text>
</comment>
<dbReference type="EC" id="1.1.1.133" evidence="3 6"/>
<keyword evidence="6" id="KW-0521">NADP</keyword>
<dbReference type="CDD" id="cd05254">
    <property type="entry name" value="dTDP_HR_like_SDR_e"/>
    <property type="match status" value="1"/>
</dbReference>
<dbReference type="PANTHER" id="PTHR10491">
    <property type="entry name" value="DTDP-4-DEHYDRORHAMNOSE REDUCTASE"/>
    <property type="match status" value="1"/>
</dbReference>
<comment type="catalytic activity">
    <reaction evidence="5">
        <text>dTDP-beta-L-rhamnose + NADP(+) = dTDP-4-dehydro-beta-L-rhamnose + NADPH + H(+)</text>
        <dbReference type="Rhea" id="RHEA:21796"/>
        <dbReference type="ChEBI" id="CHEBI:15378"/>
        <dbReference type="ChEBI" id="CHEBI:57510"/>
        <dbReference type="ChEBI" id="CHEBI:57783"/>
        <dbReference type="ChEBI" id="CHEBI:58349"/>
        <dbReference type="ChEBI" id="CHEBI:62830"/>
        <dbReference type="EC" id="1.1.1.133"/>
    </reaction>
</comment>
<dbReference type="Proteomes" id="UP000238042">
    <property type="component" value="Unassembled WGS sequence"/>
</dbReference>
<dbReference type="OrthoDB" id="9803892at2"/>
<dbReference type="Gene3D" id="3.90.25.10">
    <property type="entry name" value="UDP-galactose 4-epimerase, domain 1"/>
    <property type="match status" value="1"/>
</dbReference>
<evidence type="ECO:0000256" key="4">
    <source>
        <dbReference type="ARBA" id="ARBA00017099"/>
    </source>
</evidence>
<evidence type="ECO:0000259" key="7">
    <source>
        <dbReference type="Pfam" id="PF04321"/>
    </source>
</evidence>
<dbReference type="GO" id="GO:0005829">
    <property type="term" value="C:cytosol"/>
    <property type="evidence" value="ECO:0007669"/>
    <property type="project" value="TreeGrafter"/>
</dbReference>
<dbReference type="EMBL" id="PSZM01000001">
    <property type="protein sequence ID" value="PQL95498.1"/>
    <property type="molecule type" value="Genomic_DNA"/>
</dbReference>
<dbReference type="GO" id="GO:0008831">
    <property type="term" value="F:dTDP-4-dehydrorhamnose reductase activity"/>
    <property type="evidence" value="ECO:0007669"/>
    <property type="project" value="UniProtKB-EC"/>
</dbReference>
<evidence type="ECO:0000256" key="5">
    <source>
        <dbReference type="ARBA" id="ARBA00048200"/>
    </source>
</evidence>
<dbReference type="Gene3D" id="3.40.50.720">
    <property type="entry name" value="NAD(P)-binding Rossmann-like Domain"/>
    <property type="match status" value="1"/>
</dbReference>
<dbReference type="UniPathway" id="UPA00124"/>
<evidence type="ECO:0000256" key="1">
    <source>
        <dbReference type="ARBA" id="ARBA00004781"/>
    </source>
</evidence>
<organism evidence="8 9">
    <name type="scientific">Apibacter adventoris</name>
    <dbReference type="NCBI Taxonomy" id="1679466"/>
    <lineage>
        <taxon>Bacteria</taxon>
        <taxon>Pseudomonadati</taxon>
        <taxon>Bacteroidota</taxon>
        <taxon>Flavobacteriia</taxon>
        <taxon>Flavobacteriales</taxon>
        <taxon>Weeksellaceae</taxon>
        <taxon>Apibacter</taxon>
    </lineage>
</organism>
<sequence length="286" mass="32446">MKKILVTGGDGQLGLSLKQKIKEKPPVNCSFVFTDVQELDIMDEIFVKTYFFSNKFDYVINCAAYTAVDKAETDTDNAKKLNADAVKYLAKSCSSQKATLIHISTDYVFSGEEPFPRKEDDPTHPLGIYGKTKLEGEVNALQYNSRSYIIRTAWLYSPYGNNFVKTMLKLFKEKDQINVIEDQLGSPTNALDLAEAILTIIQNDIGSYGIYHYSNEGECSWFQFAEEIKKLSKSNIKINPVPTSEYPTPAKRPKYSLLDKTKIKSTFGISIPEWKESLRGIFQQYI</sequence>
<dbReference type="InterPro" id="IPR036291">
    <property type="entry name" value="NAD(P)-bd_dom_sf"/>
</dbReference>
<comment type="function">
    <text evidence="6">Catalyzes the reduction of dTDP-6-deoxy-L-lyxo-4-hexulose to yield dTDP-L-rhamnose.</text>
</comment>
<reference evidence="8 9" key="1">
    <citation type="submission" date="2018-02" db="EMBL/GenBank/DDBJ databases">
        <title>Genome sequences of Apibacter spp., gut symbionts of Asian honey bees.</title>
        <authorList>
            <person name="Kwong W.K."/>
            <person name="Steele M.I."/>
            <person name="Moran N.A."/>
        </authorList>
    </citation>
    <scope>NUCLEOTIDE SEQUENCE [LARGE SCALE GENOMIC DNA]</scope>
    <source>
        <strain evidence="9">wkB301</strain>
    </source>
</reference>